<dbReference type="InterPro" id="IPR010635">
    <property type="entry name" value="Heparan_SO4-6-sulfoTrfase"/>
</dbReference>
<reference evidence="12 13" key="2">
    <citation type="journal article" date="2013" name="Nature">
        <title>The zebrafish reference genome sequence and its relationship to the human genome.</title>
        <authorList>
            <consortium name="Genome Reference Consortium Zebrafish"/>
            <person name="Howe K."/>
            <person name="Clark M.D."/>
            <person name="Torroja C.F."/>
            <person name="Torrance J."/>
            <person name="Berthelot C."/>
            <person name="Muffato M."/>
            <person name="Collins J.E."/>
            <person name="Humphray S."/>
            <person name="McLaren K."/>
            <person name="Matthews L."/>
            <person name="McLaren S."/>
            <person name="Sealy I."/>
            <person name="Caccamo M."/>
            <person name="Churcher C."/>
            <person name="Scott C."/>
            <person name="Barrett J.C."/>
            <person name="Koch R."/>
            <person name="Rauch G.J."/>
            <person name="White S."/>
            <person name="Chow W."/>
            <person name="Kilian B."/>
            <person name="Quintais L.T."/>
            <person name="Guerra-Assuncao J.A."/>
            <person name="Zhou Y."/>
            <person name="Gu Y."/>
            <person name="Yen J."/>
            <person name="Vogel J.H."/>
            <person name="Eyre T."/>
            <person name="Redmond S."/>
            <person name="Banerjee R."/>
            <person name="Chi J."/>
            <person name="Fu B."/>
            <person name="Langley E."/>
            <person name="Maguire S.F."/>
            <person name="Laird G.K."/>
            <person name="Lloyd D."/>
            <person name="Kenyon E."/>
            <person name="Donaldson S."/>
            <person name="Sehra H."/>
            <person name="Almeida-King J."/>
            <person name="Loveland J."/>
            <person name="Trevanion S."/>
            <person name="Jones M."/>
            <person name="Quail M."/>
            <person name="Willey D."/>
            <person name="Hunt A."/>
            <person name="Burton J."/>
            <person name="Sims S."/>
            <person name="McLay K."/>
            <person name="Plumb B."/>
            <person name="Davis J."/>
            <person name="Clee C."/>
            <person name="Oliver K."/>
            <person name="Clark R."/>
            <person name="Riddle C."/>
            <person name="Elliot D."/>
            <person name="Eliott D."/>
            <person name="Threadgold G."/>
            <person name="Harden G."/>
            <person name="Ware D."/>
            <person name="Begum S."/>
            <person name="Mortimore B."/>
            <person name="Mortimer B."/>
            <person name="Kerry G."/>
            <person name="Heath P."/>
            <person name="Phillimore B."/>
            <person name="Tracey A."/>
            <person name="Corby N."/>
            <person name="Dunn M."/>
            <person name="Johnson C."/>
            <person name="Wood J."/>
            <person name="Clark S."/>
            <person name="Pelan S."/>
            <person name="Griffiths G."/>
            <person name="Smith M."/>
            <person name="Glithero R."/>
            <person name="Howden P."/>
            <person name="Barker N."/>
            <person name="Lloyd C."/>
            <person name="Stevens C."/>
            <person name="Harley J."/>
            <person name="Holt K."/>
            <person name="Panagiotidis G."/>
            <person name="Lovell J."/>
            <person name="Beasley H."/>
            <person name="Henderson C."/>
            <person name="Gordon D."/>
            <person name="Auger K."/>
            <person name="Wright D."/>
            <person name="Collins J."/>
            <person name="Raisen C."/>
            <person name="Dyer L."/>
            <person name="Leung K."/>
            <person name="Robertson L."/>
            <person name="Ambridge K."/>
            <person name="Leongamornlert D."/>
            <person name="McGuire S."/>
            <person name="Gilderthorp R."/>
            <person name="Griffiths C."/>
            <person name="Manthravadi D."/>
            <person name="Nichol S."/>
            <person name="Barker G."/>
            <person name="Whitehead S."/>
            <person name="Kay M."/>
            <person name="Brown J."/>
            <person name="Murnane C."/>
            <person name="Gray E."/>
            <person name="Humphries M."/>
            <person name="Sycamore N."/>
            <person name="Barker D."/>
            <person name="Saunders D."/>
            <person name="Wallis J."/>
            <person name="Babbage A."/>
            <person name="Hammond S."/>
            <person name="Mashreghi-Mohammadi M."/>
            <person name="Barr L."/>
            <person name="Martin S."/>
            <person name="Wray P."/>
            <person name="Ellington A."/>
            <person name="Matthews N."/>
            <person name="Ellwood M."/>
            <person name="Woodmansey R."/>
            <person name="Clark G."/>
            <person name="Cooper J."/>
            <person name="Cooper J."/>
            <person name="Tromans A."/>
            <person name="Grafham D."/>
            <person name="Skuce C."/>
            <person name="Pandian R."/>
            <person name="Andrews R."/>
            <person name="Harrison E."/>
            <person name="Kimberley A."/>
            <person name="Garnett J."/>
            <person name="Fosker N."/>
            <person name="Hall R."/>
            <person name="Garner P."/>
            <person name="Kelly D."/>
            <person name="Bird C."/>
            <person name="Palmer S."/>
            <person name="Gehring I."/>
            <person name="Berger A."/>
            <person name="Dooley C.M."/>
            <person name="Ersan-Urun Z."/>
            <person name="Eser C."/>
            <person name="Geiger H."/>
            <person name="Geisler M."/>
            <person name="Karotki L."/>
            <person name="Kirn A."/>
            <person name="Konantz J."/>
            <person name="Konantz M."/>
            <person name="Oberlander M."/>
            <person name="Rudolph-Geiger S."/>
            <person name="Teucke M."/>
            <person name="Lanz C."/>
            <person name="Raddatz G."/>
            <person name="Osoegawa K."/>
            <person name="Zhu B."/>
            <person name="Rapp A."/>
            <person name="Widaa S."/>
            <person name="Langford C."/>
            <person name="Yang F."/>
            <person name="Schuster S.C."/>
            <person name="Carter N.P."/>
            <person name="Harrow J."/>
            <person name="Ning Z."/>
            <person name="Herrero J."/>
            <person name="Searle S.M."/>
            <person name="Enright A."/>
            <person name="Geisler R."/>
            <person name="Plasterk R.H."/>
            <person name="Lee C."/>
            <person name="Westerfield M."/>
            <person name="de Jong P.J."/>
            <person name="Zon L.I."/>
            <person name="Postlethwait J.H."/>
            <person name="Nusslein-Volhard C."/>
            <person name="Hubbard T.J."/>
            <person name="Roest Crollius H."/>
            <person name="Rogers J."/>
            <person name="Stemple D.L."/>
        </authorList>
    </citation>
    <scope>NUCLEOTIDE SEQUENCE [LARGE SCALE GENOMIC DNA]</scope>
    <source>
        <strain evidence="12 13">Tuebingen</strain>
    </source>
</reference>
<dbReference type="SMR" id="F1Q9K7"/>
<dbReference type="ZFIN" id="ZDB-GENE-120215-57">
    <property type="gene designation" value="hs6st3a"/>
</dbReference>
<evidence type="ECO:0000256" key="2">
    <source>
        <dbReference type="ARBA" id="ARBA00010109"/>
    </source>
</evidence>
<dbReference type="GO" id="GO:0016020">
    <property type="term" value="C:membrane"/>
    <property type="evidence" value="ECO:0007669"/>
    <property type="project" value="UniProtKB-SubCell"/>
</dbReference>
<dbReference type="EMBL" id="CU856176">
    <property type="status" value="NOT_ANNOTATED_CDS"/>
    <property type="molecule type" value="Genomic_DNA"/>
</dbReference>
<reference evidence="14" key="3">
    <citation type="submission" date="2023-09" db="UniProtKB">
        <authorList>
            <consortium name="RefSeq"/>
        </authorList>
    </citation>
    <scope>IDENTIFICATION</scope>
    <source>
        <strain evidence="14">Tuebingen</strain>
    </source>
</reference>
<evidence type="ECO:0000256" key="4">
    <source>
        <dbReference type="ARBA" id="ARBA00022692"/>
    </source>
</evidence>
<accession>A0A8M1PU32</accession>
<dbReference type="OrthoDB" id="406981at2759"/>
<evidence type="ECO:0000256" key="8">
    <source>
        <dbReference type="ARBA" id="ARBA00023180"/>
    </source>
</evidence>
<evidence type="ECO:0000256" key="1">
    <source>
        <dbReference type="ARBA" id="ARBA00004606"/>
    </source>
</evidence>
<evidence type="ECO:0000256" key="10">
    <source>
        <dbReference type="RuleBase" id="RU364122"/>
    </source>
</evidence>
<dbReference type="Gene3D" id="3.40.50.300">
    <property type="entry name" value="P-loop containing nucleotide triphosphate hydrolases"/>
    <property type="match status" value="1"/>
</dbReference>
<comment type="function">
    <text evidence="10">6-O-sulfation enzyme which catalyzes the transfer of sulfate from 3'-phosphoadenosine 5'-phosphosulfate (PAPS) to position 6 of the N-sulfoglucosamine residue (GlcNS) of heparan sulfate.</text>
</comment>
<dbReference type="CTD" id="792524"/>
<dbReference type="Bgee" id="ENSDARG00000071217">
    <property type="expression patterns" value="Expressed in brain"/>
</dbReference>
<feature type="region of interest" description="Disordered" evidence="11">
    <location>
        <begin position="366"/>
        <end position="397"/>
    </location>
</feature>
<dbReference type="KEGG" id="dre:792524"/>
<reference evidence="12" key="1">
    <citation type="submission" date="2011-07" db="UniProtKB">
        <authorList>
            <consortium name="Ensembl"/>
        </authorList>
    </citation>
    <scope>IDENTIFICATION</scope>
    <source>
        <strain evidence="12">Tuebingen</strain>
    </source>
</reference>
<feature type="transmembrane region" description="Helical" evidence="10">
    <location>
        <begin position="7"/>
        <end position="26"/>
    </location>
</feature>
<dbReference type="PROSITE" id="PS51257">
    <property type="entry name" value="PROKAR_LIPOPROTEIN"/>
    <property type="match status" value="1"/>
</dbReference>
<keyword evidence="5 10" id="KW-0735">Signal-anchor</keyword>
<evidence type="ECO:0000313" key="12">
    <source>
        <dbReference type="Ensembl" id="ENSDARP00000095919"/>
    </source>
</evidence>
<evidence type="ECO:0000256" key="9">
    <source>
        <dbReference type="ARBA" id="ARBA00052342"/>
    </source>
</evidence>
<name>F1Q9K7_DANRE</name>
<proteinExistence type="inferred from homology"/>
<evidence type="ECO:0000313" key="14">
    <source>
        <dbReference type="RefSeq" id="XP_001332046.4"/>
    </source>
</evidence>
<keyword evidence="3 10" id="KW-0808">Transferase</keyword>
<keyword evidence="4 10" id="KW-0812">Transmembrane</keyword>
<evidence type="ECO:0000313" key="15">
    <source>
        <dbReference type="ZFIN" id="ZDB-GENE-120215-57"/>
    </source>
</evidence>
<keyword evidence="13" id="KW-1185">Reference proteome</keyword>
<comment type="subcellular location">
    <subcellularLocation>
        <location evidence="1 10">Membrane</location>
        <topology evidence="1 10">Single-pass type II membrane protein</topology>
    </subcellularLocation>
</comment>
<protein>
    <recommendedName>
        <fullName evidence="10">Heparan-sulfate 6-O-sulfotransferase</fullName>
        <ecNumber evidence="10">2.8.2.-</ecNumber>
    </recommendedName>
</protein>
<dbReference type="PaxDb" id="7955-ENSDARP00000095919"/>
<evidence type="ECO:0000256" key="6">
    <source>
        <dbReference type="ARBA" id="ARBA00022989"/>
    </source>
</evidence>
<dbReference type="InterPro" id="IPR005331">
    <property type="entry name" value="Sulfotransferase"/>
</dbReference>
<organism evidence="12">
    <name type="scientific">Danio rerio</name>
    <name type="common">Zebrafish</name>
    <name type="synonym">Brachydanio rerio</name>
    <dbReference type="NCBI Taxonomy" id="7955"/>
    <lineage>
        <taxon>Eukaryota</taxon>
        <taxon>Metazoa</taxon>
        <taxon>Chordata</taxon>
        <taxon>Craniata</taxon>
        <taxon>Vertebrata</taxon>
        <taxon>Euteleostomi</taxon>
        <taxon>Actinopterygii</taxon>
        <taxon>Neopterygii</taxon>
        <taxon>Teleostei</taxon>
        <taxon>Ostariophysi</taxon>
        <taxon>Cypriniformes</taxon>
        <taxon>Danionidae</taxon>
        <taxon>Danioninae</taxon>
        <taxon>Danio</taxon>
    </lineage>
</organism>
<dbReference type="PANTHER" id="PTHR12812">
    <property type="entry name" value="HEPARAN SULFATE 6-O-SULFOTRANSFERASE 3"/>
    <property type="match status" value="1"/>
</dbReference>
<dbReference type="Proteomes" id="UP000000437">
    <property type="component" value="Chromosome 6"/>
</dbReference>
<sequence>MDDKSNKLLLVPVLTVLFVMIGYQYICPAGSTSCRFGNGEGFPFSKYPADVKREENEEDASFRFQSKFNFTRDDLERHVDFDIKGNDVIVFLHIQKTGGTTFGRHLVRNIHLERPCDCRSGQKKCTCHRPGKAESWLFSRFSTGWTCGLHADWTELTNCVPAVMNKKLKKDALNRRSFYYITLLRDPVSRYLSEWKHVQRGATWKTALHMCDGRPPTPDELPACYSSEDWTGVTLEEFMACSSNLANNRQTRMLADLSLVGCYNLSSMSEERRAELLLSSAKRNLRRMAFFGLTEFQRKTQFLFERTFGLHFIAAFTQINGTRAAGVTVGTSTRRRIEELNALDMQLYEYARELFLHRIQFCHHQERQEEKKRKRQERRTMKQQKTSAVWQQEDNRAKDTVGKMEVTGVTEDYSSQVVRW</sequence>
<dbReference type="RefSeq" id="XP_001332046.4">
    <property type="nucleotide sequence ID" value="XM_001332010.8"/>
</dbReference>
<dbReference type="FunFam" id="3.40.50.300:FF:000852">
    <property type="entry name" value="Heparan-sulfate 6-O-sulfotransferase"/>
    <property type="match status" value="1"/>
</dbReference>
<dbReference type="EC" id="2.8.2.-" evidence="10"/>
<dbReference type="AGR" id="ZFIN:ZDB-GENE-120215-57"/>
<comment type="catalytic activity">
    <reaction evidence="9 10">
        <text>alpha-D-glucosaminyl-[heparan sulfate](n) + 3'-phosphoadenylyl sulfate = 6-sulfo-alpha-D-glucosaminyl-[heparan sulfate](n) + adenosine 3',5'-bisphosphate + H(+)</text>
        <dbReference type="Rhea" id="RHEA:56604"/>
        <dbReference type="Rhea" id="RHEA-COMP:9830"/>
        <dbReference type="Rhea" id="RHEA-COMP:14621"/>
        <dbReference type="ChEBI" id="CHEBI:15378"/>
        <dbReference type="ChEBI" id="CHEBI:58339"/>
        <dbReference type="ChEBI" id="CHEBI:58343"/>
        <dbReference type="ChEBI" id="CHEBI:58388"/>
        <dbReference type="ChEBI" id="CHEBI:140604"/>
    </reaction>
</comment>
<dbReference type="GeneID" id="792524"/>
<dbReference type="Ensembl" id="ENSDART00000105148.5">
    <property type="protein sequence ID" value="ENSDARP00000095919.4"/>
    <property type="gene ID" value="ENSDARG00000071217.7"/>
</dbReference>
<dbReference type="ExpressionAtlas" id="F1Q9K7">
    <property type="expression patterns" value="baseline"/>
</dbReference>
<dbReference type="FunFam" id="3.40.50.300:FF:001933">
    <property type="entry name" value="Heparan-sulfate 6-O-sulfotransferase"/>
    <property type="match status" value="1"/>
</dbReference>
<evidence type="ECO:0000313" key="13">
    <source>
        <dbReference type="Proteomes" id="UP000000437"/>
    </source>
</evidence>
<accession>F1Q9K7</accession>
<comment type="similarity">
    <text evidence="2 10">Belongs to the sulfotransferase 6 family.</text>
</comment>
<dbReference type="GlyGen" id="F1Q9K7">
    <property type="glycosylation" value="1 site"/>
</dbReference>
<dbReference type="GeneTree" id="ENSGT00950000183071"/>
<dbReference type="Pfam" id="PF03567">
    <property type="entry name" value="Sulfotransfer_2"/>
    <property type="match status" value="1"/>
</dbReference>
<evidence type="ECO:0000256" key="11">
    <source>
        <dbReference type="SAM" id="MobiDB-lite"/>
    </source>
</evidence>
<keyword evidence="7 10" id="KW-0472">Membrane</keyword>
<dbReference type="SUPFAM" id="SSF52540">
    <property type="entry name" value="P-loop containing nucleoside triphosphate hydrolases"/>
    <property type="match status" value="1"/>
</dbReference>
<dbReference type="RefSeq" id="XP_001332046.4">
    <property type="nucleotide sequence ID" value="XM_001332010.9"/>
</dbReference>
<dbReference type="GO" id="GO:0015012">
    <property type="term" value="P:heparan sulfate proteoglycan biosynthetic process"/>
    <property type="evidence" value="ECO:0000318"/>
    <property type="project" value="GO_Central"/>
</dbReference>
<dbReference type="InterPro" id="IPR027417">
    <property type="entry name" value="P-loop_NTPase"/>
</dbReference>
<dbReference type="eggNOG" id="KOG3955">
    <property type="taxonomic scope" value="Eukaryota"/>
</dbReference>
<evidence type="ECO:0000256" key="3">
    <source>
        <dbReference type="ARBA" id="ARBA00022679"/>
    </source>
</evidence>
<evidence type="ECO:0000256" key="5">
    <source>
        <dbReference type="ARBA" id="ARBA00022968"/>
    </source>
</evidence>
<evidence type="ECO:0000256" key="7">
    <source>
        <dbReference type="ARBA" id="ARBA00023136"/>
    </source>
</evidence>
<keyword evidence="8" id="KW-0325">Glycoprotein</keyword>
<dbReference type="OMA" id="IYAYQEG"/>
<dbReference type="STRING" id="7955.ENSDARP00000095919"/>
<dbReference type="AlphaFoldDB" id="F1Q9K7"/>
<keyword evidence="6 10" id="KW-1133">Transmembrane helix</keyword>
<dbReference type="PANTHER" id="PTHR12812:SF3">
    <property type="entry name" value="HEPARAN-SULFATE 6-O-SULFOTRANSFERASE 3"/>
    <property type="match status" value="1"/>
</dbReference>
<gene>
    <name evidence="12 14 15" type="primary">hs6st3a</name>
</gene>
<dbReference type="GO" id="GO:0017095">
    <property type="term" value="F:heparan sulfate 6-sulfotransferase activity"/>
    <property type="evidence" value="ECO:0000318"/>
    <property type="project" value="GO_Central"/>
</dbReference>
<dbReference type="EMBL" id="CU655960">
    <property type="status" value="NOT_ANNOTATED_CDS"/>
    <property type="molecule type" value="Genomic_DNA"/>
</dbReference>